<protein>
    <submittedName>
        <fullName evidence="2">RHTO0S08e03268g1_1</fullName>
    </submittedName>
</protein>
<feature type="region of interest" description="Disordered" evidence="1">
    <location>
        <begin position="159"/>
        <end position="228"/>
    </location>
</feature>
<feature type="compositionally biased region" description="Acidic residues" evidence="1">
    <location>
        <begin position="96"/>
        <end position="116"/>
    </location>
</feature>
<name>A0A061B6R8_RHOTO</name>
<evidence type="ECO:0000256" key="1">
    <source>
        <dbReference type="SAM" id="MobiDB-lite"/>
    </source>
</evidence>
<organism evidence="2">
    <name type="scientific">Rhodotorula toruloides</name>
    <name type="common">Yeast</name>
    <name type="synonym">Rhodosporidium toruloides</name>
    <dbReference type="NCBI Taxonomy" id="5286"/>
    <lineage>
        <taxon>Eukaryota</taxon>
        <taxon>Fungi</taxon>
        <taxon>Dikarya</taxon>
        <taxon>Basidiomycota</taxon>
        <taxon>Pucciniomycotina</taxon>
        <taxon>Microbotryomycetes</taxon>
        <taxon>Sporidiobolales</taxon>
        <taxon>Sporidiobolaceae</taxon>
        <taxon>Rhodotorula</taxon>
    </lineage>
</organism>
<sequence length="284" mass="30075">MALPRLASGSAQLAHRQQHAHTQQQHSDPLAFLSAKPYLDTIRDIMPALAQSPQASSSASPSGSASTPLKTPAAIPWSAPRRASLASTYSSGSSTEYDEEDADACGFSSEDDDDDFLVTPPFPAVDAVASSAAAASKGKGKAIVDLTAPFASISLAEVAEDDDANSPPWPQPSSLPDIPSPARLPPPALPLVSHPAPKPAPDPHPQTRPPPQPSPPTQAAAEDSYRGRSRWPRLLWRSDIDVDSLRVLKNYHERAVGGPLPVLQSGMGKRDVERWSRAMENAGL</sequence>
<feature type="region of interest" description="Disordered" evidence="1">
    <location>
        <begin position="1"/>
        <end position="32"/>
    </location>
</feature>
<accession>A0A061B6R8</accession>
<evidence type="ECO:0000313" key="2">
    <source>
        <dbReference type="EMBL" id="CDR43578.1"/>
    </source>
</evidence>
<dbReference type="OrthoDB" id="2538024at2759"/>
<feature type="compositionally biased region" description="Pro residues" evidence="1">
    <location>
        <begin position="167"/>
        <end position="189"/>
    </location>
</feature>
<dbReference type="EMBL" id="LK052943">
    <property type="protein sequence ID" value="CDR43578.1"/>
    <property type="molecule type" value="Genomic_DNA"/>
</dbReference>
<feature type="compositionally biased region" description="Pro residues" evidence="1">
    <location>
        <begin position="196"/>
        <end position="216"/>
    </location>
</feature>
<gene>
    <name evidence="2" type="ORF">RHTO0S_08e03268g</name>
</gene>
<proteinExistence type="predicted"/>
<dbReference type="AlphaFoldDB" id="A0A061B6R8"/>
<feature type="region of interest" description="Disordered" evidence="1">
    <location>
        <begin position="44"/>
        <end position="121"/>
    </location>
</feature>
<reference evidence="2" key="1">
    <citation type="journal article" date="2014" name="Genome Announc.">
        <title>Draft genome sequence of Rhodosporidium toruloides CECT1137, an oleaginous yeast of biotechnological interest.</title>
        <authorList>
            <person name="Morin N."/>
            <person name="Calcas X."/>
            <person name="Devillers H."/>
            <person name="Durrens P."/>
            <person name="Sherman D.J."/>
            <person name="Nicaud J.-M."/>
            <person name="Neuveglise C."/>
        </authorList>
    </citation>
    <scope>NUCLEOTIDE SEQUENCE</scope>
    <source>
        <strain evidence="2">CECT1137</strain>
    </source>
</reference>
<feature type="compositionally biased region" description="Low complexity" evidence="1">
    <location>
        <begin position="47"/>
        <end position="66"/>
    </location>
</feature>
<feature type="compositionally biased region" description="Low complexity" evidence="1">
    <location>
        <begin position="11"/>
        <end position="26"/>
    </location>
</feature>